<keyword evidence="6" id="KW-0472">Membrane</keyword>
<feature type="coiled-coil region" evidence="4">
    <location>
        <begin position="411"/>
        <end position="438"/>
    </location>
</feature>
<dbReference type="OrthoDB" id="8523at2157"/>
<dbReference type="GO" id="GO:0016020">
    <property type="term" value="C:membrane"/>
    <property type="evidence" value="ECO:0007669"/>
    <property type="project" value="InterPro"/>
</dbReference>
<keyword evidence="6" id="KW-0812">Transmembrane</keyword>
<dbReference type="STRING" id="890420.SAMN05216226_102212"/>
<dbReference type="AlphaFoldDB" id="A0A1G8SY24"/>
<dbReference type="Pfam" id="PF00672">
    <property type="entry name" value="HAMP"/>
    <property type="match status" value="1"/>
</dbReference>
<dbReference type="PRINTS" id="PR00260">
    <property type="entry name" value="CHEMTRNSDUCR"/>
</dbReference>
<feature type="compositionally biased region" description="Basic and acidic residues" evidence="5">
    <location>
        <begin position="568"/>
        <end position="585"/>
    </location>
</feature>
<evidence type="ECO:0000256" key="3">
    <source>
        <dbReference type="PROSITE-ProRule" id="PRU00284"/>
    </source>
</evidence>
<feature type="transmembrane region" description="Helical" evidence="6">
    <location>
        <begin position="65"/>
        <end position="87"/>
    </location>
</feature>
<dbReference type="InterPro" id="IPR004090">
    <property type="entry name" value="Chemotax_Me-accpt_rcpt"/>
</dbReference>
<dbReference type="SMART" id="SM00283">
    <property type="entry name" value="MA"/>
    <property type="match status" value="1"/>
</dbReference>
<gene>
    <name evidence="9" type="ORF">SAMN05216226_102212</name>
</gene>
<comment type="similarity">
    <text evidence="2">Belongs to the methyl-accepting chemotaxis (MCP) protein family.</text>
</comment>
<proteinExistence type="inferred from homology"/>
<dbReference type="PROSITE" id="PS50111">
    <property type="entry name" value="CHEMOTAXIS_TRANSDUC_2"/>
    <property type="match status" value="1"/>
</dbReference>
<dbReference type="CDD" id="cd11386">
    <property type="entry name" value="MCP_signal"/>
    <property type="match status" value="1"/>
</dbReference>
<feature type="compositionally biased region" description="Low complexity" evidence="5">
    <location>
        <begin position="320"/>
        <end position="331"/>
    </location>
</feature>
<keyword evidence="6" id="KW-1133">Transmembrane helix</keyword>
<dbReference type="Gene3D" id="6.10.340.10">
    <property type="match status" value="1"/>
</dbReference>
<evidence type="ECO:0000256" key="6">
    <source>
        <dbReference type="SAM" id="Phobius"/>
    </source>
</evidence>
<organism evidence="9 10">
    <name type="scientific">Halovenus aranensis</name>
    <dbReference type="NCBI Taxonomy" id="890420"/>
    <lineage>
        <taxon>Archaea</taxon>
        <taxon>Methanobacteriati</taxon>
        <taxon>Methanobacteriota</taxon>
        <taxon>Stenosarchaea group</taxon>
        <taxon>Halobacteria</taxon>
        <taxon>Halobacteriales</taxon>
        <taxon>Haloarculaceae</taxon>
        <taxon>Halovenus</taxon>
    </lineage>
</organism>
<evidence type="ECO:0000256" key="1">
    <source>
        <dbReference type="ARBA" id="ARBA00023224"/>
    </source>
</evidence>
<feature type="domain" description="HAMP" evidence="8">
    <location>
        <begin position="89"/>
        <end position="142"/>
    </location>
</feature>
<evidence type="ECO:0000313" key="9">
    <source>
        <dbReference type="EMBL" id="SDJ34192.1"/>
    </source>
</evidence>
<sequence length="591" mass="63652">MSASPRSGQHRKSFRQRYEDLLWWMMDRLGVTESVERKVVTAVVLQFGATVALFVSPFVLSGIVWYVFSAALFGAAILALVNTLLIVRRDFTRPIVALDEAARTIAQGDLDVDIEQSSQRDEIGSLTSAFAEMQEYLVTVSAQADALARQEFDDEVLTEDVPGAFGESLDEMAASLESYTTELEEMTAELEARSQRLEALVDAFGEAARKARDGDLTATIDGDSLDVRDDQYRELVDAYNELVGTLGDTVMEVKTFAGDVADASDSATAQMDEIDAASDQVARSTQEISSGAAEQSDDLQTVAAEMNRLSATVEEIAASANEAAETASHAAEQSHEGRESAEVAIEELDELEAGIGRTATAVESLVDQIGEIDDIVSFIEDIAEQTNLLALNAGIEAARAGDAGDGFAVVADEVKQLAEETQDSAAEIQQRIEDVQTASAETVDDVRALEHQVSDSVETIETTLHNFEDIVEEVNAVDTTVQEISNATDDQATTTQEVVKMVDDVANVSEETTSESENLAAVAQQQTATISEASRNIQHLSERATDLQALLETFTLESGSPKASPRTDGGKPIHSRSNDSTHIREGVGYTQ</sequence>
<protein>
    <submittedName>
        <fullName evidence="9">Methyl-accepting chemotaxis protein</fullName>
    </submittedName>
</protein>
<dbReference type="SUPFAM" id="SSF58104">
    <property type="entry name" value="Methyl-accepting chemotaxis protein (MCP) signaling domain"/>
    <property type="match status" value="1"/>
</dbReference>
<dbReference type="PANTHER" id="PTHR32089">
    <property type="entry name" value="METHYL-ACCEPTING CHEMOTAXIS PROTEIN MCPB"/>
    <property type="match status" value="1"/>
</dbReference>
<evidence type="ECO:0000259" key="7">
    <source>
        <dbReference type="PROSITE" id="PS50111"/>
    </source>
</evidence>
<keyword evidence="1 3" id="KW-0807">Transducer</keyword>
<reference evidence="9 10" key="1">
    <citation type="submission" date="2016-10" db="EMBL/GenBank/DDBJ databases">
        <authorList>
            <person name="de Groot N.N."/>
        </authorList>
    </citation>
    <scope>NUCLEOTIDE SEQUENCE [LARGE SCALE GENOMIC DNA]</scope>
    <source>
        <strain evidence="9 10">IBRC-M10015</strain>
    </source>
</reference>
<evidence type="ECO:0000256" key="5">
    <source>
        <dbReference type="SAM" id="MobiDB-lite"/>
    </source>
</evidence>
<dbReference type="PANTHER" id="PTHR32089:SF112">
    <property type="entry name" value="LYSOZYME-LIKE PROTEIN-RELATED"/>
    <property type="match status" value="1"/>
</dbReference>
<feature type="region of interest" description="Disordered" evidence="5">
    <location>
        <begin position="320"/>
        <end position="341"/>
    </location>
</feature>
<evidence type="ECO:0000259" key="8">
    <source>
        <dbReference type="PROSITE" id="PS50885"/>
    </source>
</evidence>
<dbReference type="CDD" id="cd06225">
    <property type="entry name" value="HAMP"/>
    <property type="match status" value="1"/>
</dbReference>
<dbReference type="SMART" id="SM00304">
    <property type="entry name" value="HAMP"/>
    <property type="match status" value="3"/>
</dbReference>
<dbReference type="GO" id="GO:0004888">
    <property type="term" value="F:transmembrane signaling receptor activity"/>
    <property type="evidence" value="ECO:0007669"/>
    <property type="project" value="InterPro"/>
</dbReference>
<dbReference type="PROSITE" id="PS50885">
    <property type="entry name" value="HAMP"/>
    <property type="match status" value="2"/>
</dbReference>
<evidence type="ECO:0000313" key="10">
    <source>
        <dbReference type="Proteomes" id="UP000198856"/>
    </source>
</evidence>
<dbReference type="GO" id="GO:0006935">
    <property type="term" value="P:chemotaxis"/>
    <property type="evidence" value="ECO:0007669"/>
    <property type="project" value="InterPro"/>
</dbReference>
<dbReference type="InterPro" id="IPR004089">
    <property type="entry name" value="MCPsignal_dom"/>
</dbReference>
<feature type="domain" description="Methyl-accepting transducer" evidence="7">
    <location>
        <begin position="270"/>
        <end position="506"/>
    </location>
</feature>
<dbReference type="Gene3D" id="1.10.287.950">
    <property type="entry name" value="Methyl-accepting chemotaxis protein"/>
    <property type="match status" value="1"/>
</dbReference>
<name>A0A1G8SY24_9EURY</name>
<accession>A0A1G8SY24</accession>
<feature type="domain" description="HAMP" evidence="8">
    <location>
        <begin position="195"/>
        <end position="251"/>
    </location>
</feature>
<feature type="coiled-coil region" evidence="4">
    <location>
        <begin position="169"/>
        <end position="203"/>
    </location>
</feature>
<dbReference type="GO" id="GO:0007165">
    <property type="term" value="P:signal transduction"/>
    <property type="evidence" value="ECO:0007669"/>
    <property type="project" value="UniProtKB-KW"/>
</dbReference>
<dbReference type="EMBL" id="FNFC01000002">
    <property type="protein sequence ID" value="SDJ34192.1"/>
    <property type="molecule type" value="Genomic_DNA"/>
</dbReference>
<feature type="region of interest" description="Disordered" evidence="5">
    <location>
        <begin position="555"/>
        <end position="591"/>
    </location>
</feature>
<feature type="compositionally biased region" description="Basic and acidic residues" evidence="5">
    <location>
        <begin position="332"/>
        <end position="341"/>
    </location>
</feature>
<dbReference type="Pfam" id="PF00015">
    <property type="entry name" value="MCPsignal"/>
    <property type="match status" value="1"/>
</dbReference>
<dbReference type="SUPFAM" id="SSF158472">
    <property type="entry name" value="HAMP domain-like"/>
    <property type="match status" value="1"/>
</dbReference>
<keyword evidence="10" id="KW-1185">Reference proteome</keyword>
<dbReference type="InterPro" id="IPR003660">
    <property type="entry name" value="HAMP_dom"/>
</dbReference>
<evidence type="ECO:0000256" key="4">
    <source>
        <dbReference type="SAM" id="Coils"/>
    </source>
</evidence>
<feature type="coiled-coil region" evidence="4">
    <location>
        <begin position="523"/>
        <end position="550"/>
    </location>
</feature>
<evidence type="ECO:0000256" key="2">
    <source>
        <dbReference type="ARBA" id="ARBA00029447"/>
    </source>
</evidence>
<feature type="transmembrane region" description="Helical" evidence="6">
    <location>
        <begin position="39"/>
        <end position="59"/>
    </location>
</feature>
<keyword evidence="4" id="KW-0175">Coiled coil</keyword>
<dbReference type="Proteomes" id="UP000198856">
    <property type="component" value="Unassembled WGS sequence"/>
</dbReference>